<sequence>MTSIILENMKIVPETKTFIDHFHSVLLTSGLTSYPKHTIACMSSLAFRMSVHRQLDALFVTAYNWDADHFVAADLLGLYSETYAGYNTEPVFPVYFKYAIEEMKLSLQEGVGLIYWHDQYYTIYGYDEAQQCFLAIDSCGNSGCKLFELTLGQTGESLIVFMQLISKRRISMDVRDLITESLVQAIYKWEQHDSILPIEQFACGEQAYNAMIEAIQSGTADWDGAEQTLSMYRTFKHYIARYLHDMKQSMDGLKQLAEKYRVLAGLYDDIVAILCRMQHHRNDRYEEGLRHEMTRTLISAQQIERDAIEAMKQVVKDIREARGATPHLR</sequence>
<protein>
    <submittedName>
        <fullName evidence="1">Uncharacterized protein</fullName>
    </submittedName>
</protein>
<reference evidence="2" key="1">
    <citation type="submission" date="2018-08" db="EMBL/GenBank/DDBJ databases">
        <authorList>
            <person name="Chevrot R."/>
        </authorList>
    </citation>
    <scope>NUCLEOTIDE SEQUENCE [LARGE SCALE GENOMIC DNA]</scope>
</reference>
<dbReference type="RefSeq" id="WP_138186252.1">
    <property type="nucleotide sequence ID" value="NZ_LS992241.1"/>
</dbReference>
<gene>
    <name evidence="1" type="ORF">PBLR_12721</name>
</gene>
<dbReference type="AlphaFoldDB" id="A0A383RDB4"/>
<dbReference type="Proteomes" id="UP000304148">
    <property type="component" value="Chromosome"/>
</dbReference>
<dbReference type="EMBL" id="LS992241">
    <property type="protein sequence ID" value="SYX84299.1"/>
    <property type="molecule type" value="Genomic_DNA"/>
</dbReference>
<evidence type="ECO:0000313" key="2">
    <source>
        <dbReference type="Proteomes" id="UP000304148"/>
    </source>
</evidence>
<accession>A0A383RDB4</accession>
<evidence type="ECO:0000313" key="1">
    <source>
        <dbReference type="EMBL" id="SYX84299.1"/>
    </source>
</evidence>
<proteinExistence type="predicted"/>
<organism evidence="1 2">
    <name type="scientific">Paenibacillus alvei</name>
    <name type="common">Bacillus alvei</name>
    <dbReference type="NCBI Taxonomy" id="44250"/>
    <lineage>
        <taxon>Bacteria</taxon>
        <taxon>Bacillati</taxon>
        <taxon>Bacillota</taxon>
        <taxon>Bacilli</taxon>
        <taxon>Bacillales</taxon>
        <taxon>Paenibacillaceae</taxon>
        <taxon>Paenibacillus</taxon>
    </lineage>
</organism>
<name>A0A383RDB4_PAEAL</name>